<dbReference type="Proteomes" id="UP000001542">
    <property type="component" value="Unassembled WGS sequence"/>
</dbReference>
<gene>
    <name evidence="3" type="ORF">TVAG_084510</name>
</gene>
<proteinExistence type="predicted"/>
<evidence type="ECO:0000259" key="2">
    <source>
        <dbReference type="PROSITE" id="PS50969"/>
    </source>
</evidence>
<dbReference type="EMBL" id="DS114222">
    <property type="protein sequence ID" value="EAX89220.1"/>
    <property type="molecule type" value="Genomic_DNA"/>
</dbReference>
<dbReference type="VEuPathDB" id="TrichDB:TVAGG3_0293920"/>
<dbReference type="PROSITE" id="PS50969">
    <property type="entry name" value="FCP1"/>
    <property type="match status" value="1"/>
</dbReference>
<feature type="domain" description="FCP1 homology" evidence="2">
    <location>
        <begin position="116"/>
        <end position="274"/>
    </location>
</feature>
<feature type="region of interest" description="Disordered" evidence="1">
    <location>
        <begin position="26"/>
        <end position="56"/>
    </location>
</feature>
<dbReference type="InterPro" id="IPR023214">
    <property type="entry name" value="HAD_sf"/>
</dbReference>
<evidence type="ECO:0000313" key="3">
    <source>
        <dbReference type="EMBL" id="EAX89220.1"/>
    </source>
</evidence>
<sequence length="287" mass="32332">MSNNESKGKNKHQTKVIQIGNDVLQKFEEEMRKTGESPIASAPDPNKPGQQPKFTMESLQIVNDQKGPHIATEEPKVRKKCCRSVKVEEEEVKKEPVPSYSIQNGNDILLPQMLQSDSGKITLVLDLDETLVHSSFIAVPNADFSFQIGVDANCLGIYVCVRPGAEDFLKTLGELYELVLFTASTKFYADLVVDQIDPDKNIKYRLYRESCSDLGGSHVKDLSKIGRDLKKTIIIDNSPMAYILQPYNAIPITSWYDDKNDKELFTIMNVLTKSYRISSVYEIIADM</sequence>
<dbReference type="Pfam" id="PF03031">
    <property type="entry name" value="NIF"/>
    <property type="match status" value="1"/>
</dbReference>
<reference evidence="3" key="2">
    <citation type="journal article" date="2007" name="Science">
        <title>Draft genome sequence of the sexually transmitted pathogen Trichomonas vaginalis.</title>
        <authorList>
            <person name="Carlton J.M."/>
            <person name="Hirt R.P."/>
            <person name="Silva J.C."/>
            <person name="Delcher A.L."/>
            <person name="Schatz M."/>
            <person name="Zhao Q."/>
            <person name="Wortman J.R."/>
            <person name="Bidwell S.L."/>
            <person name="Alsmark U.C.M."/>
            <person name="Besteiro S."/>
            <person name="Sicheritz-Ponten T."/>
            <person name="Noel C.J."/>
            <person name="Dacks J.B."/>
            <person name="Foster P.G."/>
            <person name="Simillion C."/>
            <person name="Van de Peer Y."/>
            <person name="Miranda-Saavedra D."/>
            <person name="Barton G.J."/>
            <person name="Westrop G.D."/>
            <person name="Mueller S."/>
            <person name="Dessi D."/>
            <person name="Fiori P.L."/>
            <person name="Ren Q."/>
            <person name="Paulsen I."/>
            <person name="Zhang H."/>
            <person name="Bastida-Corcuera F.D."/>
            <person name="Simoes-Barbosa A."/>
            <person name="Brown M.T."/>
            <person name="Hayes R.D."/>
            <person name="Mukherjee M."/>
            <person name="Okumura C.Y."/>
            <person name="Schneider R."/>
            <person name="Smith A.J."/>
            <person name="Vanacova S."/>
            <person name="Villalvazo M."/>
            <person name="Haas B.J."/>
            <person name="Pertea M."/>
            <person name="Feldblyum T.V."/>
            <person name="Utterback T.R."/>
            <person name="Shu C.L."/>
            <person name="Osoegawa K."/>
            <person name="de Jong P.J."/>
            <person name="Hrdy I."/>
            <person name="Horvathova L."/>
            <person name="Zubacova Z."/>
            <person name="Dolezal P."/>
            <person name="Malik S.B."/>
            <person name="Logsdon J.M. Jr."/>
            <person name="Henze K."/>
            <person name="Gupta A."/>
            <person name="Wang C.C."/>
            <person name="Dunne R.L."/>
            <person name="Upcroft J.A."/>
            <person name="Upcroft P."/>
            <person name="White O."/>
            <person name="Salzberg S.L."/>
            <person name="Tang P."/>
            <person name="Chiu C.-H."/>
            <person name="Lee Y.-S."/>
            <person name="Embley T.M."/>
            <person name="Coombs G.H."/>
            <person name="Mottram J.C."/>
            <person name="Tachezy J."/>
            <person name="Fraser-Liggett C.M."/>
            <person name="Johnson P.J."/>
        </authorList>
    </citation>
    <scope>NUCLEOTIDE SEQUENCE [LARGE SCALE GENOMIC DNA]</scope>
    <source>
        <strain evidence="3">G3</strain>
    </source>
</reference>
<dbReference type="STRING" id="5722.A2G0V4"/>
<dbReference type="Gene3D" id="3.40.50.1000">
    <property type="entry name" value="HAD superfamily/HAD-like"/>
    <property type="match status" value="1"/>
</dbReference>
<accession>A2G0V4</accession>
<dbReference type="SUPFAM" id="SSF56784">
    <property type="entry name" value="HAD-like"/>
    <property type="match status" value="1"/>
</dbReference>
<dbReference type="VEuPathDB" id="TrichDB:TVAG_084510"/>
<dbReference type="eggNOG" id="KOG1605">
    <property type="taxonomic scope" value="Eukaryota"/>
</dbReference>
<dbReference type="RefSeq" id="XP_001302150.1">
    <property type="nucleotide sequence ID" value="XM_001302149.1"/>
</dbReference>
<dbReference type="SMR" id="A2G0V4"/>
<dbReference type="InterPro" id="IPR011948">
    <property type="entry name" value="Dullard_phosphatase"/>
</dbReference>
<dbReference type="InterPro" id="IPR036412">
    <property type="entry name" value="HAD-like_sf"/>
</dbReference>
<name>A2G0V4_TRIV3</name>
<evidence type="ECO:0000256" key="1">
    <source>
        <dbReference type="SAM" id="MobiDB-lite"/>
    </source>
</evidence>
<dbReference type="SMART" id="SM00577">
    <property type="entry name" value="CPDc"/>
    <property type="match status" value="1"/>
</dbReference>
<dbReference type="CDD" id="cd07521">
    <property type="entry name" value="HAD_FCP1-like"/>
    <property type="match status" value="1"/>
</dbReference>
<dbReference type="AlphaFoldDB" id="A2G0V4"/>
<dbReference type="FunFam" id="3.40.50.1000:FF:000093">
    <property type="entry name" value="NLI interacting factor-like phosphatase family protein"/>
    <property type="match status" value="1"/>
</dbReference>
<reference evidence="3" key="1">
    <citation type="submission" date="2006-10" db="EMBL/GenBank/DDBJ databases">
        <authorList>
            <person name="Amadeo P."/>
            <person name="Zhao Q."/>
            <person name="Wortman J."/>
            <person name="Fraser-Liggett C."/>
            <person name="Carlton J."/>
        </authorList>
    </citation>
    <scope>NUCLEOTIDE SEQUENCE</scope>
    <source>
        <strain evidence="3">G3</strain>
    </source>
</reference>
<dbReference type="InterPro" id="IPR050365">
    <property type="entry name" value="TIM50"/>
</dbReference>
<keyword evidence="4" id="KW-1185">Reference proteome</keyword>
<dbReference type="GO" id="GO:0004721">
    <property type="term" value="F:phosphoprotein phosphatase activity"/>
    <property type="evidence" value="ECO:0000318"/>
    <property type="project" value="GO_Central"/>
</dbReference>
<dbReference type="FunCoup" id="A2G0V4">
    <property type="interactions" value="132"/>
</dbReference>
<dbReference type="InParanoid" id="A2G0V4"/>
<evidence type="ECO:0000313" key="4">
    <source>
        <dbReference type="Proteomes" id="UP000001542"/>
    </source>
</evidence>
<dbReference type="OrthoDB" id="277011at2759"/>
<dbReference type="PANTHER" id="PTHR12210">
    <property type="entry name" value="DULLARD PROTEIN PHOSPHATASE"/>
    <property type="match status" value="1"/>
</dbReference>
<dbReference type="NCBIfam" id="TIGR02251">
    <property type="entry name" value="HIF-SF_euk"/>
    <property type="match status" value="1"/>
</dbReference>
<protein>
    <submittedName>
        <fullName evidence="3">NLI interacting factor-like phosphatase family protein</fullName>
    </submittedName>
</protein>
<dbReference type="KEGG" id="tva:4746889"/>
<organism evidence="3 4">
    <name type="scientific">Trichomonas vaginalis (strain ATCC PRA-98 / G3)</name>
    <dbReference type="NCBI Taxonomy" id="412133"/>
    <lineage>
        <taxon>Eukaryota</taxon>
        <taxon>Metamonada</taxon>
        <taxon>Parabasalia</taxon>
        <taxon>Trichomonadida</taxon>
        <taxon>Trichomonadidae</taxon>
        <taxon>Trichomonas</taxon>
    </lineage>
</organism>
<feature type="compositionally biased region" description="Basic and acidic residues" evidence="1">
    <location>
        <begin position="26"/>
        <end position="35"/>
    </location>
</feature>
<dbReference type="InterPro" id="IPR004274">
    <property type="entry name" value="FCP1_dom"/>
</dbReference>